<evidence type="ECO:0000313" key="2">
    <source>
        <dbReference type="Proteomes" id="UP000515842"/>
    </source>
</evidence>
<gene>
    <name evidence="1" type="ORF">HOO34_03315</name>
</gene>
<evidence type="ECO:0000313" key="1">
    <source>
        <dbReference type="EMBL" id="QNM90763.1"/>
    </source>
</evidence>
<proteinExistence type="predicted"/>
<reference evidence="1 2" key="1">
    <citation type="journal article" date="2020" name="Front. Microbiol.">
        <title>Genomic Analysis and Antimicrobial Resistance of Aliarcobacter cryaerophilus Strains From German Water Poultry.</title>
        <authorList>
            <person name="Muller E."/>
            <person name="Hotzel H."/>
            <person name="Ahlers C."/>
            <person name="Hanel I."/>
            <person name="Tomaso H."/>
            <person name="Abdel-Glil M.Y."/>
        </authorList>
    </citation>
    <scope>NUCLEOTIDE SEQUENCE [LARGE SCALE GENOMIC DNA]</scope>
    <source>
        <strain evidence="1 2">16CS1285-4</strain>
    </source>
</reference>
<dbReference type="Proteomes" id="UP000515842">
    <property type="component" value="Chromosome"/>
</dbReference>
<name>A0A7G9LQ64_9BACT</name>
<dbReference type="EMBL" id="CP060693">
    <property type="protein sequence ID" value="QNM90763.1"/>
    <property type="molecule type" value="Genomic_DNA"/>
</dbReference>
<organism evidence="1 2">
    <name type="scientific">Aliarcobacter cryaerophilus</name>
    <dbReference type="NCBI Taxonomy" id="28198"/>
    <lineage>
        <taxon>Bacteria</taxon>
        <taxon>Pseudomonadati</taxon>
        <taxon>Campylobacterota</taxon>
        <taxon>Epsilonproteobacteria</taxon>
        <taxon>Campylobacterales</taxon>
        <taxon>Arcobacteraceae</taxon>
        <taxon>Aliarcobacter</taxon>
    </lineage>
</organism>
<sequence>MQQIPKLSELSITQRNNIFSVLRVEITHHSNKMEGITLDYGETKKLLEEGITAPNKPLSDHLIIIGFANDYDEILRSSYPNNKLTSSYIKDIHTLLLHRINT</sequence>
<accession>A0A7G9LQ64</accession>
<protein>
    <submittedName>
        <fullName evidence="1">Uncharacterized protein</fullName>
    </submittedName>
</protein>
<dbReference type="RefSeq" id="WP_187474965.1">
    <property type="nucleotide sequence ID" value="NZ_CP060693.1"/>
</dbReference>
<dbReference type="Gene3D" id="1.10.3290.10">
    <property type="entry name" value="Fido-like domain"/>
    <property type="match status" value="1"/>
</dbReference>
<dbReference type="AlphaFoldDB" id="A0A7G9LQ64"/>
<dbReference type="InterPro" id="IPR036597">
    <property type="entry name" value="Fido-like_dom_sf"/>
</dbReference>